<evidence type="ECO:0000313" key="3">
    <source>
        <dbReference type="Proteomes" id="UP001187343"/>
    </source>
</evidence>
<feature type="compositionally biased region" description="Low complexity" evidence="1">
    <location>
        <begin position="35"/>
        <end position="45"/>
    </location>
</feature>
<accession>A0AA88PFW7</accession>
<dbReference type="Proteomes" id="UP001187343">
    <property type="component" value="Unassembled WGS sequence"/>
</dbReference>
<protein>
    <submittedName>
        <fullName evidence="2">Uncharacterized protein</fullName>
    </submittedName>
</protein>
<comment type="caution">
    <text evidence="2">The sequence shown here is derived from an EMBL/GenBank/DDBJ whole genome shotgun (WGS) entry which is preliminary data.</text>
</comment>
<sequence length="258" mass="28091">MDARIKCRLNVTEELDAAVSTLPKREHIPSPPPSQSQTVSPSSLLSSISHDRLAVPQTPSRDSRCLVHITGHSNGHAPNRLKTKLSVAYMEVRLVGNYIQMWQTSERRTPPPLLPLPPLFGTLNEISPICGGNSVAHPSQNMSDVIPLTSPGSSPNILPPPTPLAPVLPCPRGNGPRREKIRFGGEEERSRVLNQTQTGLRRGRGADWKAQVIPAPAFAAIGLWEASITLSRSGRRLQRMSEATASLQAQSKWPVAEK</sequence>
<dbReference type="AlphaFoldDB" id="A0AA88PFW7"/>
<keyword evidence="3" id="KW-1185">Reference proteome</keyword>
<feature type="region of interest" description="Disordered" evidence="1">
    <location>
        <begin position="21"/>
        <end position="45"/>
    </location>
</feature>
<dbReference type="EMBL" id="JAUYZG010000018">
    <property type="protein sequence ID" value="KAK2880912.1"/>
    <property type="molecule type" value="Genomic_DNA"/>
</dbReference>
<organism evidence="2 3">
    <name type="scientific">Cirrhinus molitorella</name>
    <name type="common">mud carp</name>
    <dbReference type="NCBI Taxonomy" id="172907"/>
    <lineage>
        <taxon>Eukaryota</taxon>
        <taxon>Metazoa</taxon>
        <taxon>Chordata</taxon>
        <taxon>Craniata</taxon>
        <taxon>Vertebrata</taxon>
        <taxon>Euteleostomi</taxon>
        <taxon>Actinopterygii</taxon>
        <taxon>Neopterygii</taxon>
        <taxon>Teleostei</taxon>
        <taxon>Ostariophysi</taxon>
        <taxon>Cypriniformes</taxon>
        <taxon>Cyprinidae</taxon>
        <taxon>Labeoninae</taxon>
        <taxon>Labeonini</taxon>
        <taxon>Cirrhinus</taxon>
    </lineage>
</organism>
<evidence type="ECO:0000313" key="2">
    <source>
        <dbReference type="EMBL" id="KAK2880912.1"/>
    </source>
</evidence>
<name>A0AA88PFW7_9TELE</name>
<gene>
    <name evidence="2" type="ORF">Q8A67_018180</name>
</gene>
<proteinExistence type="predicted"/>
<evidence type="ECO:0000256" key="1">
    <source>
        <dbReference type="SAM" id="MobiDB-lite"/>
    </source>
</evidence>
<reference evidence="2" key="1">
    <citation type="submission" date="2023-08" db="EMBL/GenBank/DDBJ databases">
        <title>Chromosome-level Genome Assembly of mud carp (Cirrhinus molitorella).</title>
        <authorList>
            <person name="Liu H."/>
        </authorList>
    </citation>
    <scope>NUCLEOTIDE SEQUENCE</scope>
    <source>
        <strain evidence="2">Prfri</strain>
        <tissue evidence="2">Muscle</tissue>
    </source>
</reference>